<evidence type="ECO:0000313" key="8">
    <source>
        <dbReference type="EMBL" id="SDY69999.1"/>
    </source>
</evidence>
<proteinExistence type="predicted"/>
<keyword evidence="5 6" id="KW-0472">Membrane</keyword>
<name>A0A1H3M181_9RHOB</name>
<evidence type="ECO:0000256" key="4">
    <source>
        <dbReference type="ARBA" id="ARBA00022989"/>
    </source>
</evidence>
<accession>A0A1H3M181</accession>
<dbReference type="EMBL" id="FNPF01000015">
    <property type="protein sequence ID" value="SDY69999.1"/>
    <property type="molecule type" value="Genomic_DNA"/>
</dbReference>
<dbReference type="Proteomes" id="UP000199286">
    <property type="component" value="Unassembled WGS sequence"/>
</dbReference>
<evidence type="ECO:0000256" key="3">
    <source>
        <dbReference type="ARBA" id="ARBA00022692"/>
    </source>
</evidence>
<evidence type="ECO:0000256" key="5">
    <source>
        <dbReference type="ARBA" id="ARBA00023136"/>
    </source>
</evidence>
<sequence length="349" mass="37861">MSFNLNAKTIFMASLFGLFGVLAGSAIKGIPFLSLDAVLFGAVAGGIFIVTRAVIAVALHRADASRQLKRRTRSQRQKREDLRQRLLEAGKIQLVERNDAELKPWMSPFIGGMQNADRLRSQLATAGYRGQNAITNYVLARIGVPLIGAAIGVTVASLLTSGAMVPGIAATVMALAGWSAIPFQLGQKSLERGEKVGAGMADTVDILLIYVTAGVPFDAAIEDAVPKLKRIAPPMADELERLNRDLLTTNDRQDAFDSFLARAQSTPVLEFVSIVKQADKEGTPMSAALARLSETLRKERFQTAERKAGKIPSMLLMPQLLFAFPAFVMTILFSPIYEAAQQMMKMFSS</sequence>
<dbReference type="RefSeq" id="WP_089884672.1">
    <property type="nucleotide sequence ID" value="NZ_FNPF01000015.1"/>
</dbReference>
<dbReference type="STRING" id="321339.SAMN05444340_11528"/>
<evidence type="ECO:0000313" key="9">
    <source>
        <dbReference type="Proteomes" id="UP000199286"/>
    </source>
</evidence>
<keyword evidence="9" id="KW-1185">Reference proteome</keyword>
<feature type="domain" description="Type II secretion system protein GspF" evidence="7">
    <location>
        <begin position="206"/>
        <end position="332"/>
    </location>
</feature>
<keyword evidence="3 6" id="KW-0812">Transmembrane</keyword>
<evidence type="ECO:0000256" key="6">
    <source>
        <dbReference type="SAM" id="Phobius"/>
    </source>
</evidence>
<dbReference type="InterPro" id="IPR018076">
    <property type="entry name" value="T2SS_GspF_dom"/>
</dbReference>
<dbReference type="Pfam" id="PF00482">
    <property type="entry name" value="T2SSF"/>
    <property type="match status" value="1"/>
</dbReference>
<feature type="transmembrane region" description="Helical" evidence="6">
    <location>
        <begin position="138"/>
        <end position="159"/>
    </location>
</feature>
<gene>
    <name evidence="8" type="ORF">SAMN05444340_11528</name>
</gene>
<comment type="subcellular location">
    <subcellularLocation>
        <location evidence="1">Cell membrane</location>
        <topology evidence="1">Multi-pass membrane protein</topology>
    </subcellularLocation>
</comment>
<organism evidence="8 9">
    <name type="scientific">Citreimonas salinaria</name>
    <dbReference type="NCBI Taxonomy" id="321339"/>
    <lineage>
        <taxon>Bacteria</taxon>
        <taxon>Pseudomonadati</taxon>
        <taxon>Pseudomonadota</taxon>
        <taxon>Alphaproteobacteria</taxon>
        <taxon>Rhodobacterales</taxon>
        <taxon>Roseobacteraceae</taxon>
        <taxon>Citreimonas</taxon>
    </lineage>
</organism>
<evidence type="ECO:0000259" key="7">
    <source>
        <dbReference type="Pfam" id="PF00482"/>
    </source>
</evidence>
<dbReference type="PANTHER" id="PTHR35007:SF2">
    <property type="entry name" value="PILUS ASSEMBLE PROTEIN"/>
    <property type="match status" value="1"/>
</dbReference>
<feature type="transmembrane region" description="Helical" evidence="6">
    <location>
        <begin position="39"/>
        <end position="60"/>
    </location>
</feature>
<keyword evidence="2" id="KW-1003">Cell membrane</keyword>
<dbReference type="GO" id="GO:0005886">
    <property type="term" value="C:plasma membrane"/>
    <property type="evidence" value="ECO:0007669"/>
    <property type="project" value="UniProtKB-SubCell"/>
</dbReference>
<keyword evidence="4 6" id="KW-1133">Transmembrane helix</keyword>
<evidence type="ECO:0000256" key="2">
    <source>
        <dbReference type="ARBA" id="ARBA00022475"/>
    </source>
</evidence>
<evidence type="ECO:0000256" key="1">
    <source>
        <dbReference type="ARBA" id="ARBA00004651"/>
    </source>
</evidence>
<feature type="transmembrane region" description="Helical" evidence="6">
    <location>
        <begin position="165"/>
        <end position="185"/>
    </location>
</feature>
<protein>
    <submittedName>
        <fullName evidence="8">Flp pilus assembly protein TadB</fullName>
    </submittedName>
</protein>
<dbReference type="AlphaFoldDB" id="A0A1H3M181"/>
<dbReference type="PANTHER" id="PTHR35007">
    <property type="entry name" value="INTEGRAL MEMBRANE PROTEIN-RELATED"/>
    <property type="match status" value="1"/>
</dbReference>
<feature type="transmembrane region" description="Helical" evidence="6">
    <location>
        <begin position="315"/>
        <end position="337"/>
    </location>
</feature>
<reference evidence="8 9" key="1">
    <citation type="submission" date="2016-10" db="EMBL/GenBank/DDBJ databases">
        <authorList>
            <person name="de Groot N.N."/>
        </authorList>
    </citation>
    <scope>NUCLEOTIDE SEQUENCE [LARGE SCALE GENOMIC DNA]</scope>
    <source>
        <strain evidence="8 9">DSM 26880</strain>
    </source>
</reference>